<evidence type="ECO:0000256" key="4">
    <source>
        <dbReference type="ARBA" id="ARBA00022801"/>
    </source>
</evidence>
<dbReference type="NCBIfam" id="TIGR04183">
    <property type="entry name" value="Por_Secre_tail"/>
    <property type="match status" value="1"/>
</dbReference>
<dbReference type="Pfam" id="PF00932">
    <property type="entry name" value="LTD"/>
    <property type="match status" value="1"/>
</dbReference>
<feature type="signal peptide" evidence="5">
    <location>
        <begin position="1"/>
        <end position="18"/>
    </location>
</feature>
<dbReference type="AlphaFoldDB" id="A0A1L3JGV9"/>
<evidence type="ECO:0000259" key="7">
    <source>
        <dbReference type="PROSITE" id="PS51841"/>
    </source>
</evidence>
<dbReference type="SMART" id="SM00060">
    <property type="entry name" value="FN3"/>
    <property type="match status" value="2"/>
</dbReference>
<dbReference type="PANTHER" id="PTHR33607">
    <property type="entry name" value="ENDONUCLEASE-1"/>
    <property type="match status" value="1"/>
</dbReference>
<evidence type="ECO:0000256" key="1">
    <source>
        <dbReference type="ARBA" id="ARBA00006429"/>
    </source>
</evidence>
<dbReference type="SUPFAM" id="SSF54060">
    <property type="entry name" value="His-Me finger endonucleases"/>
    <property type="match status" value="1"/>
</dbReference>
<dbReference type="SUPFAM" id="SSF49265">
    <property type="entry name" value="Fibronectin type III"/>
    <property type="match status" value="1"/>
</dbReference>
<dbReference type="EMBL" id="CP018155">
    <property type="protein sequence ID" value="APG64375.1"/>
    <property type="molecule type" value="Genomic_DNA"/>
</dbReference>
<comment type="similarity">
    <text evidence="1">Belongs to the EndA/NucM nuclease family.</text>
</comment>
<dbReference type="OrthoDB" id="5500612at2"/>
<feature type="chain" id="PRO_5013222026" description="Endonuclease I" evidence="5">
    <location>
        <begin position="19"/>
        <end position="695"/>
    </location>
</feature>
<dbReference type="STRING" id="1850252.LPB136_02880"/>
<keyword evidence="3 5" id="KW-0732">Signal</keyword>
<dbReference type="Gene3D" id="2.60.40.10">
    <property type="entry name" value="Immunoglobulins"/>
    <property type="match status" value="2"/>
</dbReference>
<dbReference type="Pfam" id="PF04231">
    <property type="entry name" value="Endonuclease_1"/>
    <property type="match status" value="1"/>
</dbReference>
<dbReference type="InterPro" id="IPR013783">
    <property type="entry name" value="Ig-like_fold"/>
</dbReference>
<dbReference type="InterPro" id="IPR044925">
    <property type="entry name" value="His-Me_finger_sf"/>
</dbReference>
<feature type="domain" description="Fibronectin type-III" evidence="6">
    <location>
        <begin position="367"/>
        <end position="452"/>
    </location>
</feature>
<dbReference type="PROSITE" id="PS50853">
    <property type="entry name" value="FN3"/>
    <property type="match status" value="2"/>
</dbReference>
<evidence type="ECO:0000313" key="8">
    <source>
        <dbReference type="EMBL" id="APG64375.1"/>
    </source>
</evidence>
<name>A0A1L3JGV9_9FLAO</name>
<gene>
    <name evidence="8" type="ORF">LPB136_02880</name>
</gene>
<keyword evidence="2" id="KW-0540">Nuclease</keyword>
<dbReference type="InterPro" id="IPR007346">
    <property type="entry name" value="Endonuclease-I"/>
</dbReference>
<evidence type="ECO:0008006" key="10">
    <source>
        <dbReference type="Google" id="ProtNLM"/>
    </source>
</evidence>
<accession>A0A1L3JGV9</accession>
<dbReference type="InterPro" id="IPR001322">
    <property type="entry name" value="Lamin_tail_dom"/>
</dbReference>
<dbReference type="GO" id="GO:0016787">
    <property type="term" value="F:hydrolase activity"/>
    <property type="evidence" value="ECO:0007669"/>
    <property type="project" value="UniProtKB-KW"/>
</dbReference>
<proteinExistence type="inferred from homology"/>
<dbReference type="GO" id="GO:0004518">
    <property type="term" value="F:nuclease activity"/>
    <property type="evidence" value="ECO:0007669"/>
    <property type="project" value="UniProtKB-KW"/>
</dbReference>
<evidence type="ECO:0000256" key="5">
    <source>
        <dbReference type="SAM" id="SignalP"/>
    </source>
</evidence>
<keyword evidence="4" id="KW-0378">Hydrolase</keyword>
<dbReference type="RefSeq" id="WP_072554700.1">
    <property type="nucleotide sequence ID" value="NZ_CP018155.1"/>
</dbReference>
<evidence type="ECO:0000256" key="3">
    <source>
        <dbReference type="ARBA" id="ARBA00022729"/>
    </source>
</evidence>
<dbReference type="KEGG" id="ten:LPB136_02880"/>
<dbReference type="Proteomes" id="UP000181898">
    <property type="component" value="Chromosome"/>
</dbReference>
<dbReference type="InterPro" id="IPR003961">
    <property type="entry name" value="FN3_dom"/>
</dbReference>
<dbReference type="CDD" id="cd00063">
    <property type="entry name" value="FN3"/>
    <property type="match status" value="2"/>
</dbReference>
<dbReference type="Pfam" id="PF00041">
    <property type="entry name" value="fn3"/>
    <property type="match status" value="2"/>
</dbReference>
<reference evidence="8 9" key="1">
    <citation type="submission" date="2016-11" db="EMBL/GenBank/DDBJ databases">
        <title>Tenacibaculum sp. LPB0136, isolated from marine environment.</title>
        <authorList>
            <person name="Kim E."/>
            <person name="Yi H."/>
        </authorList>
    </citation>
    <scope>NUCLEOTIDE SEQUENCE [LARGE SCALE GENOMIC DNA]</scope>
    <source>
        <strain evidence="8 9">LPB0136</strain>
    </source>
</reference>
<organism evidence="8 9">
    <name type="scientific">Tenacibaculum todarodis</name>
    <dbReference type="NCBI Taxonomy" id="1850252"/>
    <lineage>
        <taxon>Bacteria</taxon>
        <taxon>Pseudomonadati</taxon>
        <taxon>Bacteroidota</taxon>
        <taxon>Flavobacteriia</taxon>
        <taxon>Flavobacteriales</taxon>
        <taxon>Flavobacteriaceae</taxon>
        <taxon>Tenacibaculum</taxon>
    </lineage>
</organism>
<feature type="domain" description="Fibronectin type-III" evidence="6">
    <location>
        <begin position="276"/>
        <end position="361"/>
    </location>
</feature>
<dbReference type="InterPro" id="IPR026444">
    <property type="entry name" value="Secre_tail"/>
</dbReference>
<protein>
    <recommendedName>
        <fullName evidence="10">Endonuclease I</fullName>
    </recommendedName>
</protein>
<dbReference type="PANTHER" id="PTHR33607:SF2">
    <property type="entry name" value="ENDONUCLEASE-1"/>
    <property type="match status" value="1"/>
</dbReference>
<evidence type="ECO:0000256" key="2">
    <source>
        <dbReference type="ARBA" id="ARBA00022722"/>
    </source>
</evidence>
<feature type="domain" description="LTD" evidence="7">
    <location>
        <begin position="447"/>
        <end position="569"/>
    </location>
</feature>
<evidence type="ECO:0000313" key="9">
    <source>
        <dbReference type="Proteomes" id="UP000181898"/>
    </source>
</evidence>
<dbReference type="Pfam" id="PF18962">
    <property type="entry name" value="Por_Secre_tail"/>
    <property type="match status" value="1"/>
</dbReference>
<dbReference type="PROSITE" id="PS51841">
    <property type="entry name" value="LTD"/>
    <property type="match status" value="1"/>
</dbReference>
<dbReference type="InterPro" id="IPR036116">
    <property type="entry name" value="FN3_sf"/>
</dbReference>
<keyword evidence="9" id="KW-1185">Reference proteome</keyword>
<sequence length="695" mass="75082">MKKLSLLLIFFLTITINAQEAYYSDVDLTAEGITLKEKLAIKVTNTHTNTLSYGELWNALKATDEDPANANNVLLIYGYSDSDGNYVTDKTRSKSLNGGTQGTDWNREHVYAKSKGTPNLGTSGPGADGQHLRPSDVRMNSNRGSLKFADGSGNAGSVSGGWYPGDEWKGDVARIMMYMYIRYGDRCLPTNIGVGSAASTPDNMIDLFLEWNVEDPVSDFERQRNTYHENTSNTYAQGNRNPFIDNAYLATRIWGGDAAIDSWGIYTSTDTEAPTVPTDLALSNITTTSIDATWTASTDNEAVTKYEIYVDGTLNDETANTTFTITGLTPNTTYAVSVLAKDIANNKSDQTTAVNGTTLSDSTPPTVPTAVTISNETGTSFKASWSASTDDSGVASYDVFIDGVLNGNTTNTEFVVTGLTISTTYTVTVLAKDAANNQSAQSAPVNGTTTDGTSSVAELFFSEYVEGGGYNKALEIVNLTANPVDLSTYSVKRQSNGTWETALNLSGSIAVNDVFVIINSATPANQHLLDEADLQINNSTPMTFNGNDRVGLFKSGTLIDIIGDLDGTDNFAKDVTLRRKSSVSEPNTTYTISEWDEFPKDTVDGIGSHTSTLSTEDHTFSSFKMFPNPTNGNKVYFSVTEDATIKVYNTLGKLIATQDVTLNNNSIDVSNLGTGVYLLKIKSDKQYITKKLIKK</sequence>
<evidence type="ECO:0000259" key="6">
    <source>
        <dbReference type="PROSITE" id="PS50853"/>
    </source>
</evidence>